<dbReference type="EMBL" id="JBHSXQ010000002">
    <property type="protein sequence ID" value="MFC6905213.1"/>
    <property type="molecule type" value="Genomic_DNA"/>
</dbReference>
<evidence type="ECO:0000313" key="1">
    <source>
        <dbReference type="EMBL" id="MFC6905213.1"/>
    </source>
</evidence>
<comment type="caution">
    <text evidence="1">The sequence shown here is derived from an EMBL/GenBank/DDBJ whole genome shotgun (WGS) entry which is preliminary data.</text>
</comment>
<organism evidence="1 2">
    <name type="scientific">Halalkalicoccus tibetensis</name>
    <dbReference type="NCBI Taxonomy" id="175632"/>
    <lineage>
        <taxon>Archaea</taxon>
        <taxon>Methanobacteriati</taxon>
        <taxon>Methanobacteriota</taxon>
        <taxon>Stenosarchaea group</taxon>
        <taxon>Halobacteria</taxon>
        <taxon>Halobacteriales</taxon>
        <taxon>Halococcaceae</taxon>
        <taxon>Halalkalicoccus</taxon>
    </lineage>
</organism>
<dbReference type="AlphaFoldDB" id="A0ABD5V157"/>
<name>A0ABD5V157_9EURY</name>
<reference evidence="1 2" key="1">
    <citation type="journal article" date="2019" name="Int. J. Syst. Evol. Microbiol.">
        <title>The Global Catalogue of Microorganisms (GCM) 10K type strain sequencing project: providing services to taxonomists for standard genome sequencing and annotation.</title>
        <authorList>
            <consortium name="The Broad Institute Genomics Platform"/>
            <consortium name="The Broad Institute Genome Sequencing Center for Infectious Disease"/>
            <person name="Wu L."/>
            <person name="Ma J."/>
        </authorList>
    </citation>
    <scope>NUCLEOTIDE SEQUENCE [LARGE SCALE GENOMIC DNA]</scope>
    <source>
        <strain evidence="1 2">CGMCC 1.3240</strain>
    </source>
</reference>
<dbReference type="Proteomes" id="UP001596312">
    <property type="component" value="Unassembled WGS sequence"/>
</dbReference>
<sequence>MTDATDVRRFDLVRKEDESGVSGTGVVAVGVEFPNGYVELQWLNDDGNDVDARMNGHASYPGGIEDAIRVHGHDGRTEIRWLD</sequence>
<proteinExistence type="predicted"/>
<protein>
    <submittedName>
        <fullName evidence="1">Uncharacterized protein</fullName>
    </submittedName>
</protein>
<evidence type="ECO:0000313" key="2">
    <source>
        <dbReference type="Proteomes" id="UP001596312"/>
    </source>
</evidence>
<keyword evidence="2" id="KW-1185">Reference proteome</keyword>
<gene>
    <name evidence="1" type="ORF">ACFQGH_08380</name>
</gene>
<accession>A0ABD5V157</accession>
<dbReference type="RefSeq" id="WP_340603727.1">
    <property type="nucleotide sequence ID" value="NZ_JBBMXV010000002.1"/>
</dbReference>